<evidence type="ECO:0000256" key="1">
    <source>
        <dbReference type="SAM" id="MobiDB-lite"/>
    </source>
</evidence>
<protein>
    <submittedName>
        <fullName evidence="2">Uncharacterized protein</fullName>
    </submittedName>
</protein>
<sequence>MPDIKINDDCLFEEVKRLNVYLNSYKLEQWGNQHAEIDKRWSNRGPRNSSRQEARSTPVVGLGIEHHTGDSTNYLDEIPRRDDRWLHLLSPPA</sequence>
<evidence type="ECO:0000313" key="3">
    <source>
        <dbReference type="Proteomes" id="UP000887159"/>
    </source>
</evidence>
<dbReference type="AlphaFoldDB" id="A0A8X6R5T1"/>
<feature type="region of interest" description="Disordered" evidence="1">
    <location>
        <begin position="36"/>
        <end position="75"/>
    </location>
</feature>
<name>A0A8X6R5T1_TRICX</name>
<dbReference type="Proteomes" id="UP000887159">
    <property type="component" value="Unassembled WGS sequence"/>
</dbReference>
<reference evidence="2" key="1">
    <citation type="submission" date="2020-08" db="EMBL/GenBank/DDBJ databases">
        <title>Multicomponent nature underlies the extraordinary mechanical properties of spider dragline silk.</title>
        <authorList>
            <person name="Kono N."/>
            <person name="Nakamura H."/>
            <person name="Mori M."/>
            <person name="Yoshida Y."/>
            <person name="Ohtoshi R."/>
            <person name="Malay A.D."/>
            <person name="Moran D.A.P."/>
            <person name="Tomita M."/>
            <person name="Numata K."/>
            <person name="Arakawa K."/>
        </authorList>
    </citation>
    <scope>NUCLEOTIDE SEQUENCE</scope>
</reference>
<comment type="caution">
    <text evidence="2">The sequence shown here is derived from an EMBL/GenBank/DDBJ whole genome shotgun (WGS) entry which is preliminary data.</text>
</comment>
<organism evidence="2 3">
    <name type="scientific">Trichonephila clavipes</name>
    <name type="common">Golden silk orbweaver</name>
    <name type="synonym">Nephila clavipes</name>
    <dbReference type="NCBI Taxonomy" id="2585209"/>
    <lineage>
        <taxon>Eukaryota</taxon>
        <taxon>Metazoa</taxon>
        <taxon>Ecdysozoa</taxon>
        <taxon>Arthropoda</taxon>
        <taxon>Chelicerata</taxon>
        <taxon>Arachnida</taxon>
        <taxon>Araneae</taxon>
        <taxon>Araneomorphae</taxon>
        <taxon>Entelegynae</taxon>
        <taxon>Araneoidea</taxon>
        <taxon>Nephilidae</taxon>
        <taxon>Trichonephila</taxon>
    </lineage>
</organism>
<gene>
    <name evidence="2" type="ORF">TNCV_2576381</name>
</gene>
<proteinExistence type="predicted"/>
<dbReference type="EMBL" id="BMAU01021062">
    <property type="protein sequence ID" value="GFX88931.1"/>
    <property type="molecule type" value="Genomic_DNA"/>
</dbReference>
<evidence type="ECO:0000313" key="2">
    <source>
        <dbReference type="EMBL" id="GFX88931.1"/>
    </source>
</evidence>
<keyword evidence="3" id="KW-1185">Reference proteome</keyword>
<accession>A0A8X6R5T1</accession>